<feature type="domain" description="HTH tetR-type" evidence="4">
    <location>
        <begin position="8"/>
        <end position="68"/>
    </location>
</feature>
<gene>
    <name evidence="5" type="ORF">MNBD_GAMMA22-994</name>
</gene>
<protein>
    <recommendedName>
        <fullName evidence="4">HTH tetR-type domain-containing protein</fullName>
    </recommendedName>
</protein>
<evidence type="ECO:0000313" key="5">
    <source>
        <dbReference type="EMBL" id="VAX00993.1"/>
    </source>
</evidence>
<keyword evidence="2" id="KW-0238">DNA-binding</keyword>
<dbReference type="SUPFAM" id="SSF46689">
    <property type="entry name" value="Homeodomain-like"/>
    <property type="match status" value="1"/>
</dbReference>
<dbReference type="PROSITE" id="PS50977">
    <property type="entry name" value="HTH_TETR_2"/>
    <property type="match status" value="1"/>
</dbReference>
<dbReference type="InterPro" id="IPR001647">
    <property type="entry name" value="HTH_TetR"/>
</dbReference>
<dbReference type="Gene3D" id="1.10.357.10">
    <property type="entry name" value="Tetracycline Repressor, domain 2"/>
    <property type="match status" value="1"/>
</dbReference>
<proteinExistence type="predicted"/>
<reference evidence="5" key="1">
    <citation type="submission" date="2018-06" db="EMBL/GenBank/DDBJ databases">
        <authorList>
            <person name="Zhirakovskaya E."/>
        </authorList>
    </citation>
    <scope>NUCLEOTIDE SEQUENCE</scope>
</reference>
<accession>A0A3B1ALX3</accession>
<keyword evidence="3" id="KW-0804">Transcription</keyword>
<evidence type="ECO:0000256" key="2">
    <source>
        <dbReference type="ARBA" id="ARBA00023125"/>
    </source>
</evidence>
<dbReference type="PANTHER" id="PTHR47506">
    <property type="entry name" value="TRANSCRIPTIONAL REGULATORY PROTEIN"/>
    <property type="match status" value="1"/>
</dbReference>
<evidence type="ECO:0000256" key="1">
    <source>
        <dbReference type="ARBA" id="ARBA00023015"/>
    </source>
</evidence>
<dbReference type="InterPro" id="IPR036271">
    <property type="entry name" value="Tet_transcr_reg_TetR-rel_C_sf"/>
</dbReference>
<evidence type="ECO:0000259" key="4">
    <source>
        <dbReference type="PROSITE" id="PS50977"/>
    </source>
</evidence>
<dbReference type="PANTHER" id="PTHR47506:SF3">
    <property type="entry name" value="HTH-TYPE TRANSCRIPTIONAL REGULATOR LMRA"/>
    <property type="match status" value="1"/>
</dbReference>
<evidence type="ECO:0000256" key="3">
    <source>
        <dbReference type="ARBA" id="ARBA00023163"/>
    </source>
</evidence>
<dbReference type="PRINTS" id="PR00455">
    <property type="entry name" value="HTHTETR"/>
</dbReference>
<dbReference type="AlphaFoldDB" id="A0A3B1ALX3"/>
<dbReference type="GO" id="GO:0003677">
    <property type="term" value="F:DNA binding"/>
    <property type="evidence" value="ECO:0007669"/>
    <property type="project" value="UniProtKB-KW"/>
</dbReference>
<organism evidence="5">
    <name type="scientific">hydrothermal vent metagenome</name>
    <dbReference type="NCBI Taxonomy" id="652676"/>
    <lineage>
        <taxon>unclassified sequences</taxon>
        <taxon>metagenomes</taxon>
        <taxon>ecological metagenomes</taxon>
    </lineage>
</organism>
<dbReference type="Pfam" id="PF00440">
    <property type="entry name" value="TetR_N"/>
    <property type="match status" value="1"/>
</dbReference>
<name>A0A3B1ALX3_9ZZZZ</name>
<dbReference type="InterPro" id="IPR009057">
    <property type="entry name" value="Homeodomain-like_sf"/>
</dbReference>
<sequence length="193" mass="22769">MTSRETTEQQRNQMIIAIDILLYQKGFNNMSFSDIAEATGLSKGNLYYYFKTKEDLLQVIIEHRVNAMKLMLNDWQLKFKTPLERLQRYAQIPVNESTNVIHYGCPMGSLNTELAKSQPELQKISKQQFDVFKQWLKKQMRLMLPNENSEHLAMRLLVRTQGIAIMSQTFNDKNLILREVEDTKRWLNHISKQ</sequence>
<keyword evidence="1" id="KW-0805">Transcription regulation</keyword>
<dbReference type="EMBL" id="UOFS01000046">
    <property type="protein sequence ID" value="VAX00993.1"/>
    <property type="molecule type" value="Genomic_DNA"/>
</dbReference>
<dbReference type="SUPFAM" id="SSF48498">
    <property type="entry name" value="Tetracyclin repressor-like, C-terminal domain"/>
    <property type="match status" value="1"/>
</dbReference>